<gene>
    <name evidence="1" type="ordered locus">Dacet_2416</name>
</gene>
<dbReference type="PANTHER" id="PTHR36931:SF1">
    <property type="entry name" value="UPF0153 PROTEIN YEIW"/>
    <property type="match status" value="1"/>
</dbReference>
<evidence type="ECO:0000313" key="2">
    <source>
        <dbReference type="Proteomes" id="UP000002012"/>
    </source>
</evidence>
<dbReference type="EMBL" id="CP001968">
    <property type="protein sequence ID" value="ADD69178.1"/>
    <property type="molecule type" value="Genomic_DNA"/>
</dbReference>
<protein>
    <recommendedName>
        <fullName evidence="3">YkgJ family cysteine cluster protein</fullName>
    </recommendedName>
</protein>
<name>D4H3S6_DENA2</name>
<proteinExistence type="predicted"/>
<dbReference type="HOGENOM" id="CLU_168237_0_0_0"/>
<dbReference type="PaxDb" id="522772-Dacet_2416"/>
<dbReference type="RefSeq" id="WP_013011679.1">
    <property type="nucleotide sequence ID" value="NC_013943.1"/>
</dbReference>
<evidence type="ECO:0008006" key="3">
    <source>
        <dbReference type="Google" id="ProtNLM"/>
    </source>
</evidence>
<keyword evidence="2" id="KW-1185">Reference proteome</keyword>
<dbReference type="InParanoid" id="D4H3S6"/>
<dbReference type="AlphaFoldDB" id="D4H3S6"/>
<dbReference type="STRING" id="522772.Dacet_2416"/>
<dbReference type="KEGG" id="dap:Dacet_2416"/>
<dbReference type="Proteomes" id="UP000002012">
    <property type="component" value="Chromosome"/>
</dbReference>
<sequence>MSQSGETKIECLKCGTCCIAFDIKEIGKKAGERCRYLSDDKTCAIYEKRPWGCRGYRPDELCVLVSTLTDEQKVQVFRNIYEV</sequence>
<reference evidence="1 2" key="1">
    <citation type="journal article" date="2010" name="Stand. Genomic Sci.">
        <title>Complete genome sequence of Denitrovibrio acetiphilus type strain (N2460).</title>
        <authorList>
            <person name="Kiss H."/>
            <person name="Lang E."/>
            <person name="Lapidus A."/>
            <person name="Copeland A."/>
            <person name="Nolan M."/>
            <person name="Glavina Del Rio T."/>
            <person name="Chen F."/>
            <person name="Lucas S."/>
            <person name="Tice H."/>
            <person name="Cheng J.F."/>
            <person name="Han C."/>
            <person name="Goodwin L."/>
            <person name="Pitluck S."/>
            <person name="Liolios K."/>
            <person name="Pati A."/>
            <person name="Ivanova N."/>
            <person name="Mavromatis K."/>
            <person name="Chen A."/>
            <person name="Palaniappan K."/>
            <person name="Land M."/>
            <person name="Hauser L."/>
            <person name="Chang Y.J."/>
            <person name="Jeffries C.D."/>
            <person name="Detter J.C."/>
            <person name="Brettin T."/>
            <person name="Spring S."/>
            <person name="Rohde M."/>
            <person name="Goker M."/>
            <person name="Woyke T."/>
            <person name="Bristow J."/>
            <person name="Eisen J.A."/>
            <person name="Markowitz V."/>
            <person name="Hugenholtz P."/>
            <person name="Kyrpides N.C."/>
            <person name="Klenk H.P."/>
        </authorList>
    </citation>
    <scope>NUCLEOTIDE SEQUENCE [LARGE SCALE GENOMIC DNA]</scope>
    <source>
        <strain evidence="2">DSM 12809 / NBRC 114555 / N2460</strain>
    </source>
</reference>
<organism evidence="1 2">
    <name type="scientific">Denitrovibrio acetiphilus (strain DSM 12809 / NBRC 114555 / N2460)</name>
    <dbReference type="NCBI Taxonomy" id="522772"/>
    <lineage>
        <taxon>Bacteria</taxon>
        <taxon>Pseudomonadati</taxon>
        <taxon>Deferribacterota</taxon>
        <taxon>Deferribacteres</taxon>
        <taxon>Deferribacterales</taxon>
        <taxon>Geovibrionaceae</taxon>
        <taxon>Denitrovibrio</taxon>
    </lineage>
</organism>
<accession>D4H3S6</accession>
<dbReference type="eggNOG" id="COG0727">
    <property type="taxonomic scope" value="Bacteria"/>
</dbReference>
<dbReference type="InterPro" id="IPR052572">
    <property type="entry name" value="UPF0153_domain"/>
</dbReference>
<dbReference type="PANTHER" id="PTHR36931">
    <property type="entry name" value="UPF0153 PROTEIN YEIW"/>
    <property type="match status" value="1"/>
</dbReference>
<evidence type="ECO:0000313" key="1">
    <source>
        <dbReference type="EMBL" id="ADD69178.1"/>
    </source>
</evidence>